<dbReference type="EMBL" id="CP021425">
    <property type="protein sequence ID" value="ARU57306.1"/>
    <property type="molecule type" value="Genomic_DNA"/>
</dbReference>
<evidence type="ECO:0000256" key="9">
    <source>
        <dbReference type="ARBA" id="ARBA00023186"/>
    </source>
</evidence>
<evidence type="ECO:0000256" key="4">
    <source>
        <dbReference type="ARBA" id="ARBA00014035"/>
    </source>
</evidence>
<dbReference type="OrthoDB" id="9787361at2"/>
<dbReference type="RefSeq" id="WP_087462213.1">
    <property type="nucleotide sequence ID" value="NZ_CP021425.1"/>
</dbReference>
<dbReference type="InterPro" id="IPR004564">
    <property type="entry name" value="OM_lipoprot_carrier_LolA-like"/>
</dbReference>
<dbReference type="CDD" id="cd16325">
    <property type="entry name" value="LolA"/>
    <property type="match status" value="1"/>
</dbReference>
<keyword evidence="8 10" id="KW-0653">Protein transport</keyword>
<comment type="similarity">
    <text evidence="2 10">Belongs to the LolA family.</text>
</comment>
<evidence type="ECO:0000313" key="11">
    <source>
        <dbReference type="EMBL" id="ARU57306.1"/>
    </source>
</evidence>
<dbReference type="InterPro" id="IPR029046">
    <property type="entry name" value="LolA/LolB/LppX"/>
</dbReference>
<dbReference type="HAMAP" id="MF_00240">
    <property type="entry name" value="LolA"/>
    <property type="match status" value="1"/>
</dbReference>
<feature type="signal peptide" evidence="10">
    <location>
        <begin position="1"/>
        <end position="22"/>
    </location>
</feature>
<dbReference type="Proteomes" id="UP000196027">
    <property type="component" value="Chromosome"/>
</dbReference>
<protein>
    <recommendedName>
        <fullName evidence="4 10">Outer-membrane lipoprotein carrier protein</fullName>
    </recommendedName>
</protein>
<evidence type="ECO:0000256" key="2">
    <source>
        <dbReference type="ARBA" id="ARBA00007615"/>
    </source>
</evidence>
<keyword evidence="11" id="KW-0449">Lipoprotein</keyword>
<evidence type="ECO:0000256" key="10">
    <source>
        <dbReference type="HAMAP-Rule" id="MF_00240"/>
    </source>
</evidence>
<evidence type="ECO:0000313" key="12">
    <source>
        <dbReference type="Proteomes" id="UP000196027"/>
    </source>
</evidence>
<keyword evidence="7 10" id="KW-0574">Periplasm</keyword>
<name>A0A1Y0IC10_9GAMM</name>
<dbReference type="AlphaFoldDB" id="A0A1Y0IC10"/>
<evidence type="ECO:0000256" key="5">
    <source>
        <dbReference type="ARBA" id="ARBA00022448"/>
    </source>
</evidence>
<proteinExistence type="inferred from homology"/>
<evidence type="ECO:0000256" key="1">
    <source>
        <dbReference type="ARBA" id="ARBA00004418"/>
    </source>
</evidence>
<feature type="chain" id="PRO_5013410076" description="Outer-membrane lipoprotein carrier protein" evidence="10">
    <location>
        <begin position="23"/>
        <end position="243"/>
    </location>
</feature>
<keyword evidence="6 10" id="KW-0732">Signal</keyword>
<dbReference type="PANTHER" id="PTHR35869:SF1">
    <property type="entry name" value="OUTER-MEMBRANE LIPOPROTEIN CARRIER PROTEIN"/>
    <property type="match status" value="1"/>
</dbReference>
<dbReference type="InterPro" id="IPR018323">
    <property type="entry name" value="OM_lipoprot_carrier_LolA_Pbac"/>
</dbReference>
<organism evidence="11 12">
    <name type="scientific">Oleiphilus messinensis</name>
    <dbReference type="NCBI Taxonomy" id="141451"/>
    <lineage>
        <taxon>Bacteria</taxon>
        <taxon>Pseudomonadati</taxon>
        <taxon>Pseudomonadota</taxon>
        <taxon>Gammaproteobacteria</taxon>
        <taxon>Oceanospirillales</taxon>
        <taxon>Oleiphilaceae</taxon>
        <taxon>Oleiphilus</taxon>
    </lineage>
</organism>
<gene>
    <name evidence="10" type="primary">lolA</name>
    <name evidence="11" type="ORF">OLMES_3265</name>
</gene>
<dbReference type="GO" id="GO:0044874">
    <property type="term" value="P:lipoprotein localization to outer membrane"/>
    <property type="evidence" value="ECO:0007669"/>
    <property type="project" value="UniProtKB-UniRule"/>
</dbReference>
<sequence length="243" mass="26632" precursor="true">MGTVINSFVAALLSFLSALAIANTDADVAAPDDVNLPQSEQLSATGSAQNINSDTTDNQLATEKLAANLKGLETFKSRFVQFMVDKSGAVIQETQGRFLARRPGQFLWHTDPPLEQVIFSDGSLVTVYDPDLEQVTIQKMNPEAASTPALLLSGDVENLSASYRVEYHFKQGVEIFSLIPKSNDSLFESLSLKFIEGQIIEMRLRDSLGQKTTLSFTEVQANIELSDEALQYPIPDGVDVIRE</sequence>
<comment type="function">
    <text evidence="10">Participates in the translocation of lipoproteins from the inner membrane to the outer membrane. Only forms a complex with a lipoprotein if the residue after the N-terminal Cys is not an aspartate (The Asp acts as a targeting signal to indicate that the lipoprotein should stay in the inner membrane).</text>
</comment>
<accession>A0A1Y0IC10</accession>
<dbReference type="KEGG" id="ome:OLMES_3265"/>
<comment type="subunit">
    <text evidence="3 10">Monomer.</text>
</comment>
<dbReference type="GO" id="GO:0042953">
    <property type="term" value="P:lipoprotein transport"/>
    <property type="evidence" value="ECO:0007669"/>
    <property type="project" value="InterPro"/>
</dbReference>
<dbReference type="PANTHER" id="PTHR35869">
    <property type="entry name" value="OUTER-MEMBRANE LIPOPROTEIN CARRIER PROTEIN"/>
    <property type="match status" value="1"/>
</dbReference>
<evidence type="ECO:0000256" key="7">
    <source>
        <dbReference type="ARBA" id="ARBA00022764"/>
    </source>
</evidence>
<dbReference type="NCBIfam" id="TIGR00547">
    <property type="entry name" value="lolA"/>
    <property type="match status" value="1"/>
</dbReference>
<comment type="subcellular location">
    <subcellularLocation>
        <location evidence="1 10">Periplasm</location>
    </subcellularLocation>
</comment>
<dbReference type="Gene3D" id="2.50.20.10">
    <property type="entry name" value="Lipoprotein localisation LolA/LolB/LppX"/>
    <property type="match status" value="1"/>
</dbReference>
<reference evidence="11 12" key="1">
    <citation type="submission" date="2017-05" db="EMBL/GenBank/DDBJ databases">
        <title>Genomic insights into alkan degradation activity of Oleiphilus messinensis.</title>
        <authorList>
            <person name="Kozyavkin S.A."/>
            <person name="Slesarev A.I."/>
            <person name="Golyshin P.N."/>
            <person name="Korzhenkov A."/>
            <person name="Golyshina O.N."/>
            <person name="Toshchakov S.V."/>
        </authorList>
    </citation>
    <scope>NUCLEOTIDE SEQUENCE [LARGE SCALE GENOMIC DNA]</scope>
    <source>
        <strain evidence="11 12">ME102</strain>
    </source>
</reference>
<keyword evidence="12" id="KW-1185">Reference proteome</keyword>
<dbReference type="Pfam" id="PF03548">
    <property type="entry name" value="LolA"/>
    <property type="match status" value="1"/>
</dbReference>
<dbReference type="GO" id="GO:0030288">
    <property type="term" value="C:outer membrane-bounded periplasmic space"/>
    <property type="evidence" value="ECO:0007669"/>
    <property type="project" value="TreeGrafter"/>
</dbReference>
<keyword evidence="9 10" id="KW-0143">Chaperone</keyword>
<evidence type="ECO:0000256" key="3">
    <source>
        <dbReference type="ARBA" id="ARBA00011245"/>
    </source>
</evidence>
<keyword evidence="5 10" id="KW-0813">Transport</keyword>
<dbReference type="SUPFAM" id="SSF89392">
    <property type="entry name" value="Prokaryotic lipoproteins and lipoprotein localization factors"/>
    <property type="match status" value="1"/>
</dbReference>
<evidence type="ECO:0000256" key="6">
    <source>
        <dbReference type="ARBA" id="ARBA00022729"/>
    </source>
</evidence>
<evidence type="ECO:0000256" key="8">
    <source>
        <dbReference type="ARBA" id="ARBA00022927"/>
    </source>
</evidence>